<keyword evidence="3" id="KW-1185">Reference proteome</keyword>
<protein>
    <submittedName>
        <fullName evidence="2">Uncharacterized protein</fullName>
    </submittedName>
</protein>
<proteinExistence type="predicted"/>
<organism evidence="2 3">
    <name type="scientific">Streptomyces nigrescens</name>
    <dbReference type="NCBI Taxonomy" id="1920"/>
    <lineage>
        <taxon>Bacteria</taxon>
        <taxon>Bacillati</taxon>
        <taxon>Actinomycetota</taxon>
        <taxon>Actinomycetes</taxon>
        <taxon>Kitasatosporales</taxon>
        <taxon>Streptomycetaceae</taxon>
        <taxon>Streptomyces</taxon>
    </lineage>
</organism>
<evidence type="ECO:0000256" key="1">
    <source>
        <dbReference type="SAM" id="MobiDB-lite"/>
    </source>
</evidence>
<evidence type="ECO:0000313" key="3">
    <source>
        <dbReference type="Proteomes" id="UP001059597"/>
    </source>
</evidence>
<gene>
    <name evidence="2" type="ORF">HEK616_62610</name>
</gene>
<dbReference type="Proteomes" id="UP001059597">
    <property type="component" value="Chromosome"/>
</dbReference>
<evidence type="ECO:0000313" key="2">
    <source>
        <dbReference type="EMBL" id="BDM72774.1"/>
    </source>
</evidence>
<feature type="region of interest" description="Disordered" evidence="1">
    <location>
        <begin position="1"/>
        <end position="71"/>
    </location>
</feature>
<feature type="compositionally biased region" description="Low complexity" evidence="1">
    <location>
        <begin position="58"/>
        <end position="71"/>
    </location>
</feature>
<name>A0ABM8A295_STRNI</name>
<accession>A0ABM8A295</accession>
<dbReference type="EMBL" id="AP026073">
    <property type="protein sequence ID" value="BDM72774.1"/>
    <property type="molecule type" value="Genomic_DNA"/>
</dbReference>
<reference evidence="2" key="1">
    <citation type="submission" date="2022-06" db="EMBL/GenBank/DDBJ databases">
        <title>Complete genome sequence of Streptomyces nigrescens HEK616.</title>
        <authorList>
            <person name="Asamizu S."/>
            <person name="Onaka H."/>
        </authorList>
    </citation>
    <scope>NUCLEOTIDE SEQUENCE</scope>
    <source>
        <strain evidence="2">HEK616</strain>
    </source>
</reference>
<sequence>MLDERHTAPGMDFCRAVPPRTATTRHGDGSGPPRAPHHRAPRTTPVSQRRYPPPAPPLGAGAALTPAPKAKGPVAVRTPLVDGIRGPSLCSPGTLVRGAYAGRTVAVGRSVPPLPSGPVCAVVVRHLWAGCVATVSDVTGVTERIRFEWATFFGHGRSCT</sequence>